<dbReference type="Proteomes" id="UP000075881">
    <property type="component" value="Unassembled WGS sequence"/>
</dbReference>
<keyword evidence="1" id="KW-0862">Zinc</keyword>
<feature type="binding site" evidence="1">
    <location>
        <position position="74"/>
    </location>
    <ligand>
        <name>Zn(2+)</name>
        <dbReference type="ChEBI" id="CHEBI:29105"/>
    </ligand>
</feature>
<dbReference type="Gene3D" id="3.40.1800.20">
    <property type="match status" value="1"/>
</dbReference>
<proteinExistence type="predicted"/>
<dbReference type="SUPFAM" id="SSF57716">
    <property type="entry name" value="Glucocorticoid receptor-like (DNA-binding domain)"/>
    <property type="match status" value="1"/>
</dbReference>
<feature type="binding site" evidence="1">
    <location>
        <position position="23"/>
    </location>
    <ligand>
        <name>Zn(2+)</name>
        <dbReference type="ChEBI" id="CHEBI:29105"/>
    </ligand>
</feature>
<keyword evidence="5" id="KW-1185">Reference proteome</keyword>
<dbReference type="PROSITE" id="PS51915">
    <property type="entry name" value="ZAD"/>
    <property type="match status" value="1"/>
</dbReference>
<name>A0A182JQN1_9DIPT</name>
<evidence type="ECO:0000313" key="5">
    <source>
        <dbReference type="Proteomes" id="UP000075881"/>
    </source>
</evidence>
<evidence type="ECO:0000256" key="2">
    <source>
        <dbReference type="SAM" id="MobiDB-lite"/>
    </source>
</evidence>
<sequence>MDIKDESQIEFTITSFSTCCRLCLSSNENEHYYDIYLCSLASNGEITFMEAIHRITNIELISNSKLPSKICKLCSARLDDAFCFIRDFHRTNEMLQNYLDNEEMDKEDGDDIDLSTVQELCELDLTHQQIAMDEEHENQCKGNKQCDNKSASNEPELDNESEDHAQSDGEKRTLTAVDLILQQITVPPSKSKRRTDKSTLKHHCTECDK</sequence>
<keyword evidence="1" id="KW-0863">Zinc-finger</keyword>
<dbReference type="InterPro" id="IPR012934">
    <property type="entry name" value="Znf_AD"/>
</dbReference>
<feature type="region of interest" description="Disordered" evidence="2">
    <location>
        <begin position="134"/>
        <end position="209"/>
    </location>
</feature>
<feature type="binding site" evidence="1">
    <location>
        <position position="20"/>
    </location>
    <ligand>
        <name>Zn(2+)</name>
        <dbReference type="ChEBI" id="CHEBI:29105"/>
    </ligand>
</feature>
<dbReference type="AlphaFoldDB" id="A0A182JQN1"/>
<dbReference type="EnsemblMetazoa" id="ACHR000814-RA">
    <property type="protein sequence ID" value="ACHR000814-PA"/>
    <property type="gene ID" value="ACHR000814"/>
</dbReference>
<evidence type="ECO:0000313" key="4">
    <source>
        <dbReference type="EnsemblMetazoa" id="ACHR000814-PA"/>
    </source>
</evidence>
<protein>
    <recommendedName>
        <fullName evidence="3">ZAD domain-containing protein</fullName>
    </recommendedName>
</protein>
<evidence type="ECO:0000256" key="1">
    <source>
        <dbReference type="PROSITE-ProRule" id="PRU01263"/>
    </source>
</evidence>
<accession>A0A182JQN1</accession>
<feature type="compositionally biased region" description="Basic and acidic residues" evidence="2">
    <location>
        <begin position="196"/>
        <end position="209"/>
    </location>
</feature>
<dbReference type="GO" id="GO:0005634">
    <property type="term" value="C:nucleus"/>
    <property type="evidence" value="ECO:0007669"/>
    <property type="project" value="InterPro"/>
</dbReference>
<reference evidence="4" key="2">
    <citation type="submission" date="2020-05" db="UniProtKB">
        <authorList>
            <consortium name="EnsemblMetazoa"/>
        </authorList>
    </citation>
    <scope>IDENTIFICATION</scope>
    <source>
        <strain evidence="4">ACHKN1017</strain>
    </source>
</reference>
<keyword evidence="1" id="KW-0479">Metal-binding</keyword>
<feature type="binding site" evidence="1">
    <location>
        <position position="71"/>
    </location>
    <ligand>
        <name>Zn(2+)</name>
        <dbReference type="ChEBI" id="CHEBI:29105"/>
    </ligand>
</feature>
<feature type="compositionally biased region" description="Basic and acidic residues" evidence="2">
    <location>
        <begin position="162"/>
        <end position="173"/>
    </location>
</feature>
<dbReference type="Pfam" id="PF07776">
    <property type="entry name" value="zf-AD"/>
    <property type="match status" value="1"/>
</dbReference>
<dbReference type="STRING" id="43041.A0A182JQN1"/>
<feature type="domain" description="ZAD" evidence="3">
    <location>
        <begin position="18"/>
        <end position="98"/>
    </location>
</feature>
<dbReference type="SMART" id="SM00868">
    <property type="entry name" value="zf-AD"/>
    <property type="match status" value="1"/>
</dbReference>
<dbReference type="GO" id="GO:0008270">
    <property type="term" value="F:zinc ion binding"/>
    <property type="evidence" value="ECO:0007669"/>
    <property type="project" value="UniProtKB-UniRule"/>
</dbReference>
<organism evidence="4 5">
    <name type="scientific">Anopheles christyi</name>
    <dbReference type="NCBI Taxonomy" id="43041"/>
    <lineage>
        <taxon>Eukaryota</taxon>
        <taxon>Metazoa</taxon>
        <taxon>Ecdysozoa</taxon>
        <taxon>Arthropoda</taxon>
        <taxon>Hexapoda</taxon>
        <taxon>Insecta</taxon>
        <taxon>Pterygota</taxon>
        <taxon>Neoptera</taxon>
        <taxon>Endopterygota</taxon>
        <taxon>Diptera</taxon>
        <taxon>Nematocera</taxon>
        <taxon>Culicoidea</taxon>
        <taxon>Culicidae</taxon>
        <taxon>Anophelinae</taxon>
        <taxon>Anopheles</taxon>
    </lineage>
</organism>
<reference evidence="5" key="1">
    <citation type="submission" date="2013-03" db="EMBL/GenBank/DDBJ databases">
        <title>The Genome Sequence of Anopheles christyi ACHKN1017.</title>
        <authorList>
            <consortium name="The Broad Institute Genomics Platform"/>
            <person name="Neafsey D.E."/>
            <person name="Besansky N."/>
            <person name="Walker B."/>
            <person name="Young S.K."/>
            <person name="Zeng Q."/>
            <person name="Gargeya S."/>
            <person name="Fitzgerald M."/>
            <person name="Haas B."/>
            <person name="Abouelleil A."/>
            <person name="Allen A.W."/>
            <person name="Alvarado L."/>
            <person name="Arachchi H.M."/>
            <person name="Berlin A.M."/>
            <person name="Chapman S.B."/>
            <person name="Gainer-Dewar J."/>
            <person name="Goldberg J."/>
            <person name="Griggs A."/>
            <person name="Gujja S."/>
            <person name="Hansen M."/>
            <person name="Howarth C."/>
            <person name="Imamovic A."/>
            <person name="Ireland A."/>
            <person name="Larimer J."/>
            <person name="McCowan C."/>
            <person name="Murphy C."/>
            <person name="Pearson M."/>
            <person name="Poon T.W."/>
            <person name="Priest M."/>
            <person name="Roberts A."/>
            <person name="Saif S."/>
            <person name="Shea T."/>
            <person name="Sisk P."/>
            <person name="Sykes S."/>
            <person name="Wortman J."/>
            <person name="Nusbaum C."/>
            <person name="Birren B."/>
        </authorList>
    </citation>
    <scope>NUCLEOTIDE SEQUENCE [LARGE SCALE GENOMIC DNA]</scope>
    <source>
        <strain evidence="5">ACHKN1017</strain>
    </source>
</reference>
<evidence type="ECO:0000259" key="3">
    <source>
        <dbReference type="PROSITE" id="PS51915"/>
    </source>
</evidence>
<dbReference type="VEuPathDB" id="VectorBase:ACHR000814"/>